<feature type="modified residue" description="N6-(pyridoxal phosphate)lysine" evidence="5">
    <location>
        <position position="200"/>
    </location>
</feature>
<evidence type="ECO:0000256" key="5">
    <source>
        <dbReference type="PIRSR" id="PIRSR017617-1"/>
    </source>
</evidence>
<evidence type="ECO:0000256" key="2">
    <source>
        <dbReference type="ARBA" id="ARBA00006966"/>
    </source>
</evidence>
<dbReference type="GO" id="GO:0006567">
    <property type="term" value="P:L-threonine catabolic process"/>
    <property type="evidence" value="ECO:0007669"/>
    <property type="project" value="TreeGrafter"/>
</dbReference>
<dbReference type="Pfam" id="PF01212">
    <property type="entry name" value="Beta_elim_lyase"/>
    <property type="match status" value="1"/>
</dbReference>
<sequence length="342" mass="37503">MIIDLRSDTLTKPTRFMLEAMFNARVGDDVYGEDPTVKELEAKTAALFGKEAALFCASGTMTNQIAIKCFTQPLEEVICDEGAHVYYYEGGGIAFNSSASTRTITGNRGVFTADQLIANINKNDIHNPTSSLVVIENTANRGGGRCWELAEIESIAKVCKEEGLYLHLDGARIFNAIVAKGYSAGEVGSYFDGISVCFSKGLGTPVGSVLLGTKPFIQKAKRVRKVLGGGWRQAGYLAAAGIYAIDNHIDRLADDHKRAKIIEETLKHCHYVKTVVPVETNIVIFELTDAISEAVFIQKMKEQNILCASPGKQMIRFVTHLDFTDEMLDLLVGKLKNFKNSF</sequence>
<dbReference type="SUPFAM" id="SSF53383">
    <property type="entry name" value="PLP-dependent transferases"/>
    <property type="match status" value="1"/>
</dbReference>
<dbReference type="Gene3D" id="3.90.1150.10">
    <property type="entry name" value="Aspartate Aminotransferase, domain 1"/>
    <property type="match status" value="1"/>
</dbReference>
<dbReference type="FunFam" id="3.40.640.10:FF:000030">
    <property type="entry name" value="Low-specificity L-threonine aldolase"/>
    <property type="match status" value="1"/>
</dbReference>
<dbReference type="GO" id="GO:0006545">
    <property type="term" value="P:glycine biosynthetic process"/>
    <property type="evidence" value="ECO:0007669"/>
    <property type="project" value="TreeGrafter"/>
</dbReference>
<feature type="domain" description="Aromatic amino acid beta-eliminating lyase/threonine aldolase" evidence="6">
    <location>
        <begin position="4"/>
        <end position="288"/>
    </location>
</feature>
<dbReference type="PANTHER" id="PTHR48097:SF9">
    <property type="entry name" value="L-THREONINE ALDOLASE"/>
    <property type="match status" value="1"/>
</dbReference>
<dbReference type="Gene3D" id="3.40.640.10">
    <property type="entry name" value="Type I PLP-dependent aspartate aminotransferase-like (Major domain)"/>
    <property type="match status" value="1"/>
</dbReference>
<organism evidence="7 8">
    <name type="scientific">Solitalea longa</name>
    <dbReference type="NCBI Taxonomy" id="2079460"/>
    <lineage>
        <taxon>Bacteria</taxon>
        <taxon>Pseudomonadati</taxon>
        <taxon>Bacteroidota</taxon>
        <taxon>Sphingobacteriia</taxon>
        <taxon>Sphingobacteriales</taxon>
        <taxon>Sphingobacteriaceae</taxon>
        <taxon>Solitalea</taxon>
    </lineage>
</organism>
<keyword evidence="4" id="KW-0456">Lyase</keyword>
<dbReference type="PANTHER" id="PTHR48097">
    <property type="entry name" value="L-THREONINE ALDOLASE-RELATED"/>
    <property type="match status" value="1"/>
</dbReference>
<evidence type="ECO:0000313" key="7">
    <source>
        <dbReference type="EMBL" id="POY35204.1"/>
    </source>
</evidence>
<evidence type="ECO:0000256" key="4">
    <source>
        <dbReference type="ARBA" id="ARBA00023239"/>
    </source>
</evidence>
<comment type="similarity">
    <text evidence="2">Belongs to the threonine aldolase family.</text>
</comment>
<comment type="cofactor">
    <cofactor evidence="1">
        <name>pyridoxal 5'-phosphate</name>
        <dbReference type="ChEBI" id="CHEBI:597326"/>
    </cofactor>
</comment>
<dbReference type="InterPro" id="IPR023603">
    <property type="entry name" value="Low_specificity_L-TA-like"/>
</dbReference>
<proteinExistence type="inferred from homology"/>
<dbReference type="PIRSF" id="PIRSF017617">
    <property type="entry name" value="Thr_aldolase"/>
    <property type="match status" value="1"/>
</dbReference>
<accession>A0A2S4ZXX8</accession>
<dbReference type="GO" id="GO:0008732">
    <property type="term" value="F:L-allo-threonine aldolase activity"/>
    <property type="evidence" value="ECO:0007669"/>
    <property type="project" value="TreeGrafter"/>
</dbReference>
<protein>
    <submittedName>
        <fullName evidence="7">Threonine aldolase</fullName>
    </submittedName>
</protein>
<dbReference type="AlphaFoldDB" id="A0A2S4ZXX8"/>
<evidence type="ECO:0000256" key="3">
    <source>
        <dbReference type="ARBA" id="ARBA00022898"/>
    </source>
</evidence>
<dbReference type="EMBL" id="PQVF01000013">
    <property type="protein sequence ID" value="POY35204.1"/>
    <property type="molecule type" value="Genomic_DNA"/>
</dbReference>
<dbReference type="OrthoDB" id="9774495at2"/>
<evidence type="ECO:0000313" key="8">
    <source>
        <dbReference type="Proteomes" id="UP000236893"/>
    </source>
</evidence>
<name>A0A2S4ZXX8_9SPHI</name>
<dbReference type="InterPro" id="IPR015422">
    <property type="entry name" value="PyrdxlP-dep_Trfase_small"/>
</dbReference>
<gene>
    <name evidence="7" type="ORF">C3K47_16640</name>
</gene>
<dbReference type="GO" id="GO:0005829">
    <property type="term" value="C:cytosol"/>
    <property type="evidence" value="ECO:0007669"/>
    <property type="project" value="TreeGrafter"/>
</dbReference>
<dbReference type="InterPro" id="IPR001597">
    <property type="entry name" value="ArAA_b-elim_lyase/Thr_aldolase"/>
</dbReference>
<keyword evidence="3" id="KW-0663">Pyridoxal phosphate</keyword>
<reference evidence="7 8" key="1">
    <citation type="submission" date="2018-01" db="EMBL/GenBank/DDBJ databases">
        <authorList>
            <person name="Gaut B.S."/>
            <person name="Morton B.R."/>
            <person name="Clegg M.T."/>
            <person name="Duvall M.R."/>
        </authorList>
    </citation>
    <scope>NUCLEOTIDE SEQUENCE [LARGE SCALE GENOMIC DNA]</scope>
    <source>
        <strain evidence="7 8">HR-AV</strain>
    </source>
</reference>
<dbReference type="RefSeq" id="WP_103790292.1">
    <property type="nucleotide sequence ID" value="NZ_PQVF01000013.1"/>
</dbReference>
<dbReference type="InterPro" id="IPR015421">
    <property type="entry name" value="PyrdxlP-dep_Trfase_major"/>
</dbReference>
<dbReference type="NCBIfam" id="NF041359">
    <property type="entry name" value="GntG_guanitoxin"/>
    <property type="match status" value="1"/>
</dbReference>
<evidence type="ECO:0000259" key="6">
    <source>
        <dbReference type="Pfam" id="PF01212"/>
    </source>
</evidence>
<dbReference type="CDD" id="cd06502">
    <property type="entry name" value="TA_like"/>
    <property type="match status" value="1"/>
</dbReference>
<dbReference type="Proteomes" id="UP000236893">
    <property type="component" value="Unassembled WGS sequence"/>
</dbReference>
<dbReference type="InterPro" id="IPR015424">
    <property type="entry name" value="PyrdxlP-dep_Trfase"/>
</dbReference>
<evidence type="ECO:0000256" key="1">
    <source>
        <dbReference type="ARBA" id="ARBA00001933"/>
    </source>
</evidence>
<comment type="caution">
    <text evidence="7">The sequence shown here is derived from an EMBL/GenBank/DDBJ whole genome shotgun (WGS) entry which is preliminary data.</text>
</comment>
<keyword evidence="8" id="KW-1185">Reference proteome</keyword>